<proteinExistence type="predicted"/>
<keyword evidence="2" id="KW-0808">Transferase</keyword>
<dbReference type="NCBIfam" id="TIGR03748">
    <property type="entry name" value="conj_PilL"/>
    <property type="match status" value="1"/>
</dbReference>
<reference evidence="2 3" key="1">
    <citation type="submission" date="2016-04" db="EMBL/GenBank/DDBJ databases">
        <title>Draft genome sequence of Janthinobacterium psychrotolerans sp. nov., isolated from freshwater sediments in Denmark.</title>
        <authorList>
            <person name="Gong X."/>
            <person name="Skrivergaard S."/>
            <person name="Korsgaard B.S."/>
            <person name="Schreiber L."/>
            <person name="Marshall I.P."/>
            <person name="Finster K."/>
            <person name="Schramm A."/>
        </authorList>
    </citation>
    <scope>NUCLEOTIDE SEQUENCE [LARGE SCALE GENOMIC DNA]</scope>
    <source>
        <strain evidence="2 3">S3-2</strain>
    </source>
</reference>
<protein>
    <submittedName>
        <fullName evidence="2">Type IV pili sensor histidine kinase and response regulator</fullName>
    </submittedName>
</protein>
<sequence>MHQRPGLLSPVLIALLLTAGNALSDTPMVSAVANAEISLPGRMAVRSSDDETLVNRYTAISMQPSAADIDPMRIVAQVNFPRMNTKTVGEAIRYLLIRTGYDLVEERLLDPQVVALFAKRLPDSQRTLGPYHVDTMLRILIGPAFTLSTDHASRRISFHPAVPTEAAVTALGTVGERSKPDASVTSVKAAE</sequence>
<dbReference type="EMBL" id="LOCQ01000038">
    <property type="protein sequence ID" value="OBV41171.1"/>
    <property type="molecule type" value="Genomic_DNA"/>
</dbReference>
<dbReference type="Proteomes" id="UP000092713">
    <property type="component" value="Unassembled WGS sequence"/>
</dbReference>
<name>A0A1A7C5H0_9BURK</name>
<evidence type="ECO:0000313" key="3">
    <source>
        <dbReference type="Proteomes" id="UP000092713"/>
    </source>
</evidence>
<keyword evidence="3" id="KW-1185">Reference proteome</keyword>
<dbReference type="OrthoDB" id="8793459at2"/>
<keyword evidence="2" id="KW-0418">Kinase</keyword>
<dbReference type="STRING" id="1747903.ASR47_102528"/>
<dbReference type="GO" id="GO:0016301">
    <property type="term" value="F:kinase activity"/>
    <property type="evidence" value="ECO:0007669"/>
    <property type="project" value="UniProtKB-KW"/>
</dbReference>
<comment type="caution">
    <text evidence="2">The sequence shown here is derived from an EMBL/GenBank/DDBJ whole genome shotgun (WGS) entry which is preliminary data.</text>
</comment>
<gene>
    <name evidence="2" type="ORF">ASR47_102528</name>
</gene>
<dbReference type="RefSeq" id="WP_065306247.1">
    <property type="nucleotide sequence ID" value="NZ_LOCQ01000038.1"/>
</dbReference>
<keyword evidence="1" id="KW-0732">Signal</keyword>
<feature type="signal peptide" evidence="1">
    <location>
        <begin position="1"/>
        <end position="24"/>
    </location>
</feature>
<organism evidence="2 3">
    <name type="scientific">Janthinobacterium psychrotolerans</name>
    <dbReference type="NCBI Taxonomy" id="1747903"/>
    <lineage>
        <taxon>Bacteria</taxon>
        <taxon>Pseudomonadati</taxon>
        <taxon>Pseudomonadota</taxon>
        <taxon>Betaproteobacteria</taxon>
        <taxon>Burkholderiales</taxon>
        <taxon>Oxalobacteraceae</taxon>
        <taxon>Janthinobacterium</taxon>
    </lineage>
</organism>
<accession>A0A1A7C5H0</accession>
<dbReference type="AlphaFoldDB" id="A0A1A7C5H0"/>
<evidence type="ECO:0000256" key="1">
    <source>
        <dbReference type="SAM" id="SignalP"/>
    </source>
</evidence>
<evidence type="ECO:0000313" key="2">
    <source>
        <dbReference type="EMBL" id="OBV41171.1"/>
    </source>
</evidence>
<feature type="chain" id="PRO_5008355725" evidence="1">
    <location>
        <begin position="25"/>
        <end position="191"/>
    </location>
</feature>
<dbReference type="InterPro" id="IPR022260">
    <property type="entry name" value="Integr_conj_element_PilL"/>
</dbReference>